<evidence type="ECO:0000313" key="3">
    <source>
        <dbReference type="Proteomes" id="UP000004810"/>
    </source>
</evidence>
<feature type="transmembrane region" description="Helical" evidence="1">
    <location>
        <begin position="7"/>
        <end position="34"/>
    </location>
</feature>
<proteinExistence type="predicted"/>
<evidence type="ECO:0000313" key="2">
    <source>
        <dbReference type="EMBL" id="EJW74248.1"/>
    </source>
</evidence>
<protein>
    <submittedName>
        <fullName evidence="2">Uncharacterized protein</fullName>
    </submittedName>
</protein>
<keyword evidence="1" id="KW-1133">Transmembrane helix</keyword>
<dbReference type="EMBL" id="ADBV01012604">
    <property type="protein sequence ID" value="EJW74248.1"/>
    <property type="molecule type" value="Genomic_DNA"/>
</dbReference>
<keyword evidence="1" id="KW-0472">Membrane</keyword>
<gene>
    <name evidence="2" type="ORF">WUBG_14844</name>
</gene>
<comment type="caution">
    <text evidence="2">The sequence shown here is derived from an EMBL/GenBank/DDBJ whole genome shotgun (WGS) entry which is preliminary data.</text>
</comment>
<accession>J9DX11</accession>
<sequence length="109" mass="12819">MKRGNNLYFIVLPDCILAILLLIPLGQVVCLSWIPYHWLFARRLVLSQQTIIEVPPMIHLLLTTSNCSKEKKVNRFWIMYYPECIALSDMLFRNIFCIYPSNILRVGIF</sequence>
<evidence type="ECO:0000256" key="1">
    <source>
        <dbReference type="SAM" id="Phobius"/>
    </source>
</evidence>
<dbReference type="AlphaFoldDB" id="J9DX11"/>
<keyword evidence="1" id="KW-0812">Transmembrane</keyword>
<dbReference type="Proteomes" id="UP000004810">
    <property type="component" value="Unassembled WGS sequence"/>
</dbReference>
<name>J9DX11_WUCBA</name>
<reference evidence="3" key="1">
    <citation type="submission" date="2012-08" db="EMBL/GenBank/DDBJ databases">
        <title>The Genome Sequence of Wuchereria bancrofti.</title>
        <authorList>
            <person name="Nutman T.B."/>
            <person name="Fink D.L."/>
            <person name="Russ C."/>
            <person name="Young S."/>
            <person name="Zeng Q."/>
            <person name="Koehrsen M."/>
            <person name="Alvarado L."/>
            <person name="Berlin A."/>
            <person name="Chapman S.B."/>
            <person name="Chen Z."/>
            <person name="Freedman E."/>
            <person name="Gellesch M."/>
            <person name="Goldberg J."/>
            <person name="Griggs A."/>
            <person name="Gujja S."/>
            <person name="Heilman E.R."/>
            <person name="Heiman D."/>
            <person name="Hepburn T."/>
            <person name="Howarth C."/>
            <person name="Jen D."/>
            <person name="Larson L."/>
            <person name="Lewis B."/>
            <person name="Mehta T."/>
            <person name="Park D."/>
            <person name="Pearson M."/>
            <person name="Roberts A."/>
            <person name="Saif S."/>
            <person name="Shea T."/>
            <person name="Shenoy N."/>
            <person name="Sisk P."/>
            <person name="Stolte C."/>
            <person name="Sykes S."/>
            <person name="Walk T."/>
            <person name="White J."/>
            <person name="Yandava C."/>
            <person name="Haas B."/>
            <person name="Henn M.R."/>
            <person name="Nusbaum C."/>
            <person name="Birren B."/>
        </authorList>
    </citation>
    <scope>NUCLEOTIDE SEQUENCE [LARGE SCALE GENOMIC DNA]</scope>
    <source>
        <strain evidence="3">NA</strain>
    </source>
</reference>
<organism evidence="2 3">
    <name type="scientific">Wuchereria bancrofti</name>
    <dbReference type="NCBI Taxonomy" id="6293"/>
    <lineage>
        <taxon>Eukaryota</taxon>
        <taxon>Metazoa</taxon>
        <taxon>Ecdysozoa</taxon>
        <taxon>Nematoda</taxon>
        <taxon>Chromadorea</taxon>
        <taxon>Rhabditida</taxon>
        <taxon>Spirurina</taxon>
        <taxon>Spiruromorpha</taxon>
        <taxon>Filarioidea</taxon>
        <taxon>Onchocercidae</taxon>
        <taxon>Wuchereria</taxon>
    </lineage>
</organism>